<organism evidence="1 2">
    <name type="scientific">Mycolicibacterium duvalii</name>
    <dbReference type="NCBI Taxonomy" id="39688"/>
    <lineage>
        <taxon>Bacteria</taxon>
        <taxon>Bacillati</taxon>
        <taxon>Actinomycetota</taxon>
        <taxon>Actinomycetes</taxon>
        <taxon>Mycobacteriales</taxon>
        <taxon>Mycobacteriaceae</taxon>
        <taxon>Mycolicibacterium</taxon>
    </lineage>
</organism>
<dbReference type="Proteomes" id="UP000467006">
    <property type="component" value="Chromosome"/>
</dbReference>
<name>A0A7I7K939_9MYCO</name>
<proteinExistence type="predicted"/>
<protein>
    <submittedName>
        <fullName evidence="1">Uncharacterized protein</fullName>
    </submittedName>
</protein>
<evidence type="ECO:0000313" key="2">
    <source>
        <dbReference type="Proteomes" id="UP000467006"/>
    </source>
</evidence>
<dbReference type="EMBL" id="AP022563">
    <property type="protein sequence ID" value="BBX20586.1"/>
    <property type="molecule type" value="Genomic_DNA"/>
</dbReference>
<sequence>MPPTSGMKPIPTSGMAIFVVSVTTRTLPWALMPTAAHRDAVHQGDVRLGVAADRGVEQILVVPEAARLIAAGLGVVVDRDDVSAGAQATLTRAGDDDGRHRVVAFPLPQRRVDRRDHRMGQRVDRLGSVERDQSDSVVDLY</sequence>
<gene>
    <name evidence="1" type="ORF">MDUV_54460</name>
</gene>
<evidence type="ECO:0000313" key="1">
    <source>
        <dbReference type="EMBL" id="BBX20586.1"/>
    </source>
</evidence>
<dbReference type="KEGG" id="mdu:MDUV_54460"/>
<reference evidence="1 2" key="1">
    <citation type="journal article" date="2019" name="Emerg. Microbes Infect.">
        <title>Comprehensive subspecies identification of 175 nontuberculous mycobacteria species based on 7547 genomic profiles.</title>
        <authorList>
            <person name="Matsumoto Y."/>
            <person name="Kinjo T."/>
            <person name="Motooka D."/>
            <person name="Nabeya D."/>
            <person name="Jung N."/>
            <person name="Uechi K."/>
            <person name="Horii T."/>
            <person name="Iida T."/>
            <person name="Fujita J."/>
            <person name="Nakamura S."/>
        </authorList>
    </citation>
    <scope>NUCLEOTIDE SEQUENCE [LARGE SCALE GENOMIC DNA]</scope>
    <source>
        <strain evidence="1 2">JCM 6396</strain>
    </source>
</reference>
<keyword evidence="2" id="KW-1185">Reference proteome</keyword>
<accession>A0A7I7K939</accession>
<dbReference type="AlphaFoldDB" id="A0A7I7K939"/>